<dbReference type="InterPro" id="IPR035669">
    <property type="entry name" value="SGNH_plant_lipase-like"/>
</dbReference>
<comment type="caution">
    <text evidence="4">The sequence shown here is derived from an EMBL/GenBank/DDBJ whole genome shotgun (WGS) entry which is preliminary data.</text>
</comment>
<dbReference type="Pfam" id="PF00657">
    <property type="entry name" value="Lipase_GDSL"/>
    <property type="match status" value="1"/>
</dbReference>
<feature type="transmembrane region" description="Helical" evidence="3">
    <location>
        <begin position="21"/>
        <end position="44"/>
    </location>
</feature>
<dbReference type="InterPro" id="IPR044552">
    <property type="entry name" value="GLIP1-5/GLL25"/>
</dbReference>
<keyword evidence="3" id="KW-0812">Transmembrane</keyword>
<dbReference type="CDD" id="cd01837">
    <property type="entry name" value="SGNH_plant_lipase_like"/>
    <property type="match status" value="1"/>
</dbReference>
<evidence type="ECO:0008006" key="6">
    <source>
        <dbReference type="Google" id="ProtNLM"/>
    </source>
</evidence>
<organism evidence="4 5">
    <name type="scientific">Rhamnella rubrinervis</name>
    <dbReference type="NCBI Taxonomy" id="2594499"/>
    <lineage>
        <taxon>Eukaryota</taxon>
        <taxon>Viridiplantae</taxon>
        <taxon>Streptophyta</taxon>
        <taxon>Embryophyta</taxon>
        <taxon>Tracheophyta</taxon>
        <taxon>Spermatophyta</taxon>
        <taxon>Magnoliopsida</taxon>
        <taxon>eudicotyledons</taxon>
        <taxon>Gunneridae</taxon>
        <taxon>Pentapetalae</taxon>
        <taxon>rosids</taxon>
        <taxon>fabids</taxon>
        <taxon>Rosales</taxon>
        <taxon>Rhamnaceae</taxon>
        <taxon>rhamnoid group</taxon>
        <taxon>Rhamneae</taxon>
        <taxon>Rhamnella</taxon>
    </lineage>
</organism>
<dbReference type="PANTHER" id="PTHR45966">
    <property type="entry name" value="GDSL-LIKE LIPASE/ACYLHYDROLASE"/>
    <property type="match status" value="1"/>
</dbReference>
<protein>
    <recommendedName>
        <fullName evidence="6">GDSL esterase/lipase 5</fullName>
    </recommendedName>
</protein>
<dbReference type="AlphaFoldDB" id="A0A8K0HFT7"/>
<dbReference type="EMBL" id="VOIH02000003">
    <property type="protein sequence ID" value="KAF3451967.1"/>
    <property type="molecule type" value="Genomic_DNA"/>
</dbReference>
<sequence>MFICHGQGLLCHAYSFKRFCFCLFLFFLLSIVLLGTASLIIVFVLKPQRPVFSLKTLRLDLYELNAYSGSTLFLSSVITLTLNAQNPNKLGISYRPSRLHLYFQGRRIGTIRVPASESKRNKIQMRLLGDIKAHLLVLHVTLLKTKVALECDINIDIEKLVIKSTYSMRGAKNHVVVSCHVKGTTLSLPCFPPPCTATSLFNLQSNGTLHCFLHLWRFFLDAGNNNYINTTTLDQANFWPYGETYFKFPTGRFSDGRLISDFIAEYANLPLIPPFLQPGFHNYYDGVNFASSGAGALVETFQGSVIDLGTQLEYYKKVESWLRNKLGNVEAEARFSRAVYLFSIGSNDYLSLFLTNSTMLNYYNKSQYIGMVIGNLTSAIKEIHARGGRKFGFINSLDGCLPGLRILKPENNGGCLEEVTSLAKLHNNALSKLLIMLQTQLKGFKYSLYDLNSNLRKRMKHPHKYGLKEGKESCCGTGQYRGVFSCGGKRLVKEFDLCENPNDYLFWDSYHLTEKVYKQFADQMWSGTEDSRTVGSYNLKDLFQAL</sequence>
<keyword evidence="5" id="KW-1185">Reference proteome</keyword>
<keyword evidence="2" id="KW-0732">Signal</keyword>
<dbReference type="Gene3D" id="3.40.50.1110">
    <property type="entry name" value="SGNH hydrolase"/>
    <property type="match status" value="1"/>
</dbReference>
<accession>A0A8K0HFT7</accession>
<proteinExistence type="inferred from homology"/>
<dbReference type="PANTHER" id="PTHR45966:SF4">
    <property type="entry name" value="GDSL ESTERASE_LIPASE 5"/>
    <property type="match status" value="1"/>
</dbReference>
<dbReference type="SUPFAM" id="SSF52266">
    <property type="entry name" value="SGNH hydrolase"/>
    <property type="match status" value="1"/>
</dbReference>
<gene>
    <name evidence="4" type="ORF">FNV43_RR08063</name>
</gene>
<keyword evidence="3" id="KW-0472">Membrane</keyword>
<evidence type="ECO:0000256" key="2">
    <source>
        <dbReference type="ARBA" id="ARBA00022729"/>
    </source>
</evidence>
<keyword evidence="3" id="KW-1133">Transmembrane helix</keyword>
<evidence type="ECO:0000313" key="5">
    <source>
        <dbReference type="Proteomes" id="UP000796880"/>
    </source>
</evidence>
<evidence type="ECO:0000256" key="3">
    <source>
        <dbReference type="SAM" id="Phobius"/>
    </source>
</evidence>
<dbReference type="InterPro" id="IPR001087">
    <property type="entry name" value="GDSL"/>
</dbReference>
<evidence type="ECO:0000313" key="4">
    <source>
        <dbReference type="EMBL" id="KAF3451967.1"/>
    </source>
</evidence>
<dbReference type="Proteomes" id="UP000796880">
    <property type="component" value="Unassembled WGS sequence"/>
</dbReference>
<dbReference type="OrthoDB" id="1600564at2759"/>
<dbReference type="InterPro" id="IPR036514">
    <property type="entry name" value="SGNH_hydro_sf"/>
</dbReference>
<reference evidence="4" key="1">
    <citation type="submission" date="2020-03" db="EMBL/GenBank/DDBJ databases">
        <title>A high-quality chromosome-level genome assembly of a woody plant with both climbing and erect habits, Rhamnella rubrinervis.</title>
        <authorList>
            <person name="Lu Z."/>
            <person name="Yang Y."/>
            <person name="Zhu X."/>
            <person name="Sun Y."/>
        </authorList>
    </citation>
    <scope>NUCLEOTIDE SEQUENCE</scope>
    <source>
        <strain evidence="4">BYM</strain>
        <tissue evidence="4">Leaf</tissue>
    </source>
</reference>
<evidence type="ECO:0000256" key="1">
    <source>
        <dbReference type="ARBA" id="ARBA00008668"/>
    </source>
</evidence>
<name>A0A8K0HFT7_9ROSA</name>
<comment type="similarity">
    <text evidence="1">Belongs to the 'GDSL' lipolytic enzyme family.</text>
</comment>
<dbReference type="GO" id="GO:0016298">
    <property type="term" value="F:lipase activity"/>
    <property type="evidence" value="ECO:0007669"/>
    <property type="project" value="TreeGrafter"/>
</dbReference>